<dbReference type="Proteomes" id="UP000218231">
    <property type="component" value="Unassembled WGS sequence"/>
</dbReference>
<sequence length="87" mass="10480">MQKMQAREGKARQYANRCLIFSPFRDPKNEICWGRISRERGRDAGRGRGRWRGTYDRQPGRAIQRYRQGMKTLDGHCYMNDNTRRRE</sequence>
<organism evidence="1 2">
    <name type="scientific">Diploscapter pachys</name>
    <dbReference type="NCBI Taxonomy" id="2018661"/>
    <lineage>
        <taxon>Eukaryota</taxon>
        <taxon>Metazoa</taxon>
        <taxon>Ecdysozoa</taxon>
        <taxon>Nematoda</taxon>
        <taxon>Chromadorea</taxon>
        <taxon>Rhabditida</taxon>
        <taxon>Rhabditina</taxon>
        <taxon>Rhabditomorpha</taxon>
        <taxon>Rhabditoidea</taxon>
        <taxon>Rhabditidae</taxon>
        <taxon>Diploscapter</taxon>
    </lineage>
</organism>
<gene>
    <name evidence="1" type="ORF">WR25_12370</name>
</gene>
<keyword evidence="2" id="KW-1185">Reference proteome</keyword>
<name>A0A2A2J9G4_9BILA</name>
<protein>
    <submittedName>
        <fullName evidence="1">Uncharacterized protein</fullName>
    </submittedName>
</protein>
<accession>A0A2A2J9G4</accession>
<proteinExistence type="predicted"/>
<comment type="caution">
    <text evidence="1">The sequence shown here is derived from an EMBL/GenBank/DDBJ whole genome shotgun (WGS) entry which is preliminary data.</text>
</comment>
<evidence type="ECO:0000313" key="2">
    <source>
        <dbReference type="Proteomes" id="UP000218231"/>
    </source>
</evidence>
<dbReference type="EMBL" id="LIAE01010581">
    <property type="protein sequence ID" value="PAV58420.1"/>
    <property type="molecule type" value="Genomic_DNA"/>
</dbReference>
<reference evidence="1 2" key="1">
    <citation type="journal article" date="2017" name="Curr. Biol.">
        <title>Genome architecture and evolution of a unichromosomal asexual nematode.</title>
        <authorList>
            <person name="Fradin H."/>
            <person name="Zegar C."/>
            <person name="Gutwein M."/>
            <person name="Lucas J."/>
            <person name="Kovtun M."/>
            <person name="Corcoran D."/>
            <person name="Baugh L.R."/>
            <person name="Kiontke K."/>
            <person name="Gunsalus K."/>
            <person name="Fitch D.H."/>
            <person name="Piano F."/>
        </authorList>
    </citation>
    <scope>NUCLEOTIDE SEQUENCE [LARGE SCALE GENOMIC DNA]</scope>
    <source>
        <strain evidence="1">PF1309</strain>
    </source>
</reference>
<dbReference type="AlphaFoldDB" id="A0A2A2J9G4"/>
<evidence type="ECO:0000313" key="1">
    <source>
        <dbReference type="EMBL" id="PAV58420.1"/>
    </source>
</evidence>